<proteinExistence type="predicted"/>
<name>A0A381FPU2_9FLAO</name>
<dbReference type="EMBL" id="UFVR01000004">
    <property type="protein sequence ID" value="SUX48551.1"/>
    <property type="molecule type" value="Genomic_DNA"/>
</dbReference>
<accession>A0A381FPU2</accession>
<dbReference type="Proteomes" id="UP000254282">
    <property type="component" value="Unassembled WGS sequence"/>
</dbReference>
<dbReference type="RefSeq" id="WP_115621630.1">
    <property type="nucleotide sequence ID" value="NZ_UFVR01000004.1"/>
</dbReference>
<evidence type="ECO:0000313" key="1">
    <source>
        <dbReference type="EMBL" id="SUX48551.1"/>
    </source>
</evidence>
<reference evidence="1 2" key="1">
    <citation type="submission" date="2018-06" db="EMBL/GenBank/DDBJ databases">
        <authorList>
            <consortium name="Pathogen Informatics"/>
            <person name="Doyle S."/>
        </authorList>
    </citation>
    <scope>NUCLEOTIDE SEQUENCE [LARGE SCALE GENOMIC DNA]</scope>
    <source>
        <strain evidence="1 2">NCTC13532</strain>
    </source>
</reference>
<protein>
    <submittedName>
        <fullName evidence="1">Uncharacterized protein</fullName>
    </submittedName>
</protein>
<gene>
    <name evidence="1" type="ORF">NCTC13532_04169</name>
</gene>
<evidence type="ECO:0000313" key="2">
    <source>
        <dbReference type="Proteomes" id="UP000254282"/>
    </source>
</evidence>
<organism evidence="1 2">
    <name type="scientific">Chryseobacterium indoltheticum</name>
    <dbReference type="NCBI Taxonomy" id="254"/>
    <lineage>
        <taxon>Bacteria</taxon>
        <taxon>Pseudomonadati</taxon>
        <taxon>Bacteroidota</taxon>
        <taxon>Flavobacteriia</taxon>
        <taxon>Flavobacteriales</taxon>
        <taxon>Weeksellaceae</taxon>
        <taxon>Chryseobacterium group</taxon>
        <taxon>Chryseobacterium</taxon>
    </lineage>
</organism>
<dbReference type="AlphaFoldDB" id="A0A381FPU2"/>
<sequence>MEDFENRFVEKCDLYIQEASDQTNFDEEMLSLITGIIPLLDEATKKHEKQKRKRLNSLKYEYINQKKIATFLAYVNFFQVDIFTSLKYLCISKNETEKKYFIKQAYAYIYEFLQILKSDNTVVLSKEIEKISNDAFLSLTIMTKEMEKFSNTENYKLMKMVRNKISNHYDDDALLYINLLKQLEEIEAVEEITKVFHLIKYCKDFNQILMPILADKIENNNQILKEINA</sequence>